<accession>A0A3L6DGB5</accession>
<proteinExistence type="predicted"/>
<dbReference type="ExpressionAtlas" id="A0A3L6DH28">
    <property type="expression patterns" value="baseline and differential"/>
</dbReference>
<accession>A0A3L6DGA9</accession>
<evidence type="ECO:0000256" key="11">
    <source>
        <dbReference type="ARBA" id="ARBA00023136"/>
    </source>
</evidence>
<gene>
    <name evidence="15" type="ORF">Zm00014a_013856</name>
</gene>
<dbReference type="EMBL" id="NCVQ01000010">
    <property type="protein sequence ID" value="PWZ07635.1"/>
    <property type="molecule type" value="Genomic_DNA"/>
</dbReference>
<name>A0A3L6DH28_MAIZE</name>
<comment type="subcellular location">
    <subcellularLocation>
        <location evidence="2">Membrane</location>
        <topology evidence="2">Multi-pass membrane protein</topology>
    </subcellularLocation>
</comment>
<comment type="caution">
    <text evidence="15">The sequence shown here is derived from an EMBL/GenBank/DDBJ whole genome shotgun (WGS) entry which is preliminary data.</text>
</comment>
<dbReference type="EMBL" id="NCVQ01000010">
    <property type="protein sequence ID" value="PWZ07638.1"/>
    <property type="molecule type" value="Genomic_DNA"/>
</dbReference>
<dbReference type="GO" id="GO:0016567">
    <property type="term" value="P:protein ubiquitination"/>
    <property type="evidence" value="ECO:0007669"/>
    <property type="project" value="InterPro"/>
</dbReference>
<organism evidence="15">
    <name type="scientific">Zea mays</name>
    <name type="common">Maize</name>
    <dbReference type="NCBI Taxonomy" id="4577"/>
    <lineage>
        <taxon>Eukaryota</taxon>
        <taxon>Viridiplantae</taxon>
        <taxon>Streptophyta</taxon>
        <taxon>Embryophyta</taxon>
        <taxon>Tracheophyta</taxon>
        <taxon>Spermatophyta</taxon>
        <taxon>Magnoliopsida</taxon>
        <taxon>Liliopsida</taxon>
        <taxon>Poales</taxon>
        <taxon>Poaceae</taxon>
        <taxon>PACMAD clade</taxon>
        <taxon>Panicoideae</taxon>
        <taxon>Andropogonodae</taxon>
        <taxon>Andropogoneae</taxon>
        <taxon>Tripsacinae</taxon>
        <taxon>Zea</taxon>
    </lineage>
</organism>
<feature type="domain" description="RING-type" evidence="14">
    <location>
        <begin position="327"/>
        <end position="367"/>
    </location>
</feature>
<keyword evidence="10 13" id="KW-1133">Transmembrane helix</keyword>
<accession>A0A3L6DH28</accession>
<dbReference type="EC" id="2.3.2.27" evidence="3"/>
<dbReference type="GO" id="GO:0008270">
    <property type="term" value="F:zinc ion binding"/>
    <property type="evidence" value="ECO:0007669"/>
    <property type="project" value="UniProtKB-KW"/>
</dbReference>
<dbReference type="GO" id="GO:0061630">
    <property type="term" value="F:ubiquitin protein ligase activity"/>
    <property type="evidence" value="ECO:0007669"/>
    <property type="project" value="UniProtKB-EC"/>
</dbReference>
<dbReference type="CDD" id="cd23145">
    <property type="entry name" value="RING-HC_SPL2-like"/>
    <property type="match status" value="1"/>
</dbReference>
<evidence type="ECO:0000256" key="3">
    <source>
        <dbReference type="ARBA" id="ARBA00012483"/>
    </source>
</evidence>
<feature type="transmembrane region" description="Helical" evidence="13">
    <location>
        <begin position="263"/>
        <end position="284"/>
    </location>
</feature>
<dbReference type="InterPro" id="IPR044247">
    <property type="entry name" value="SPL2-like"/>
</dbReference>
<evidence type="ECO:0000256" key="6">
    <source>
        <dbReference type="ARBA" id="ARBA00022723"/>
    </source>
</evidence>
<dbReference type="Gene3D" id="3.30.40.10">
    <property type="entry name" value="Zinc/RING finger domain, C3HC4 (zinc finger)"/>
    <property type="match status" value="1"/>
</dbReference>
<dbReference type="SUPFAM" id="SSF57850">
    <property type="entry name" value="RING/U-box"/>
    <property type="match status" value="1"/>
</dbReference>
<evidence type="ECO:0000256" key="1">
    <source>
        <dbReference type="ARBA" id="ARBA00000900"/>
    </source>
</evidence>
<sequence length="379" mass="42092">MSARDRETAEALVRLAASLDGAVLGLGTAAVAVASWVKYLAVSGQLRLVASATTASIADAHSLLSGDGAEPRIAAVRGYVRAHDKFFRAPFSGEAGVVTKHTQMCLFTEWRGIFGWTFDLHALLFRSWKEQIVTSFRSVYVFLFRKVPFVLVSTELGNPTGVVHINVDKADQPLPLTTVFHKLIPLETTPYTLFQTIIGNGYPIALLDEEKILPIGKKITAIGLCQAKDAESVEITSCPEIPFFLSELTKDEMQAQLASRARILFWGSIVLGTLSVCLVGHAIYRGWTRIKLRREARQARQMFEEAEDAIHRDDSSDDDEIGDGQLCVVCLRKRRRAAFIPCGHLVCCSECALTIERTPHPLCPMCRQDIRYMMRVYDS</sequence>
<evidence type="ECO:0000256" key="4">
    <source>
        <dbReference type="ARBA" id="ARBA00022679"/>
    </source>
</evidence>
<dbReference type="Pfam" id="PF12483">
    <property type="entry name" value="GIDE"/>
    <property type="match status" value="1"/>
</dbReference>
<dbReference type="PROSITE" id="PS50089">
    <property type="entry name" value="ZF_RING_2"/>
    <property type="match status" value="1"/>
</dbReference>
<evidence type="ECO:0000313" key="15">
    <source>
        <dbReference type="EMBL" id="PWZ07635.1"/>
    </source>
</evidence>
<evidence type="ECO:0000256" key="13">
    <source>
        <dbReference type="SAM" id="Phobius"/>
    </source>
</evidence>
<dbReference type="Proteomes" id="UP000251960">
    <property type="component" value="Chromosome 9"/>
</dbReference>
<dbReference type="PANTHER" id="PTHR47355:SF1">
    <property type="entry name" value="E3 UBIQUITIN-PROTEIN LIGASE SPL2"/>
    <property type="match status" value="1"/>
</dbReference>
<dbReference type="InterPro" id="IPR022170">
    <property type="entry name" value="MUL1-like"/>
</dbReference>
<keyword evidence="4" id="KW-0808">Transferase</keyword>
<dbReference type="EMBL" id="NCVQ01000010">
    <property type="protein sequence ID" value="PWZ07636.1"/>
    <property type="molecule type" value="Genomic_DNA"/>
</dbReference>
<evidence type="ECO:0000313" key="16">
    <source>
        <dbReference type="Proteomes" id="UP000251960"/>
    </source>
</evidence>
<keyword evidence="8" id="KW-0833">Ubl conjugation pathway</keyword>
<evidence type="ECO:0000256" key="8">
    <source>
        <dbReference type="ARBA" id="ARBA00022786"/>
    </source>
</evidence>
<evidence type="ECO:0000256" key="9">
    <source>
        <dbReference type="ARBA" id="ARBA00022833"/>
    </source>
</evidence>
<dbReference type="InterPro" id="IPR013083">
    <property type="entry name" value="Znf_RING/FYVE/PHD"/>
</dbReference>
<dbReference type="AlphaFoldDB" id="A0A3L6DH28"/>
<comment type="catalytic activity">
    <reaction evidence="1">
        <text>S-ubiquitinyl-[E2 ubiquitin-conjugating enzyme]-L-cysteine + [acceptor protein]-L-lysine = [E2 ubiquitin-conjugating enzyme]-L-cysteine + N(6)-ubiquitinyl-[acceptor protein]-L-lysine.</text>
        <dbReference type="EC" id="2.3.2.27"/>
    </reaction>
</comment>
<reference evidence="15 16" key="1">
    <citation type="journal article" date="2018" name="Nat. Genet.">
        <title>Extensive intraspecific gene order and gene structural variations between Mo17 and other maize genomes.</title>
        <authorList>
            <person name="Sun S."/>
            <person name="Zhou Y."/>
            <person name="Chen J."/>
            <person name="Shi J."/>
            <person name="Zhao H."/>
            <person name="Zhao H."/>
            <person name="Song W."/>
            <person name="Zhang M."/>
            <person name="Cui Y."/>
            <person name="Dong X."/>
            <person name="Liu H."/>
            <person name="Ma X."/>
            <person name="Jiao Y."/>
            <person name="Wang B."/>
            <person name="Wei X."/>
            <person name="Stein J.C."/>
            <person name="Glaubitz J.C."/>
            <person name="Lu F."/>
            <person name="Yu G."/>
            <person name="Liang C."/>
            <person name="Fengler K."/>
            <person name="Li B."/>
            <person name="Rafalski A."/>
            <person name="Schnable P.S."/>
            <person name="Ware D.H."/>
            <person name="Buckler E.S."/>
            <person name="Lai J."/>
        </authorList>
    </citation>
    <scope>NUCLEOTIDE SEQUENCE [LARGE SCALE GENOMIC DNA]</scope>
    <source>
        <strain evidence="16">cv. Missouri 17</strain>
        <tissue evidence="15">Seedling</tissue>
    </source>
</reference>
<evidence type="ECO:0000256" key="2">
    <source>
        <dbReference type="ARBA" id="ARBA00004141"/>
    </source>
</evidence>
<keyword evidence="7 12" id="KW-0863">Zinc-finger</keyword>
<dbReference type="EMBL" id="NCVQ01000010">
    <property type="protein sequence ID" value="PWZ07637.1"/>
    <property type="molecule type" value="Genomic_DNA"/>
</dbReference>
<evidence type="ECO:0000256" key="5">
    <source>
        <dbReference type="ARBA" id="ARBA00022692"/>
    </source>
</evidence>
<keyword evidence="5 13" id="KW-0812">Transmembrane</keyword>
<dbReference type="Pfam" id="PF13920">
    <property type="entry name" value="zf-C3HC4_3"/>
    <property type="match status" value="1"/>
</dbReference>
<feature type="transmembrane region" description="Helical" evidence="13">
    <location>
        <begin position="12"/>
        <end position="37"/>
    </location>
</feature>
<evidence type="ECO:0000256" key="7">
    <source>
        <dbReference type="ARBA" id="ARBA00022771"/>
    </source>
</evidence>
<keyword evidence="9" id="KW-0862">Zinc</keyword>
<dbReference type="InterPro" id="IPR001841">
    <property type="entry name" value="Znf_RING"/>
</dbReference>
<keyword evidence="11 13" id="KW-0472">Membrane</keyword>
<keyword evidence="6" id="KW-0479">Metal-binding</keyword>
<dbReference type="GO" id="GO:0016020">
    <property type="term" value="C:membrane"/>
    <property type="evidence" value="ECO:0007669"/>
    <property type="project" value="UniProtKB-SubCell"/>
</dbReference>
<protein>
    <recommendedName>
        <fullName evidence="3">RING-type E3 ubiquitin transferase</fullName>
        <ecNumber evidence="3">2.3.2.27</ecNumber>
    </recommendedName>
</protein>
<evidence type="ECO:0000256" key="12">
    <source>
        <dbReference type="PROSITE-ProRule" id="PRU00175"/>
    </source>
</evidence>
<evidence type="ECO:0000259" key="14">
    <source>
        <dbReference type="PROSITE" id="PS50089"/>
    </source>
</evidence>
<evidence type="ECO:0000256" key="10">
    <source>
        <dbReference type="ARBA" id="ARBA00022989"/>
    </source>
</evidence>
<dbReference type="PANTHER" id="PTHR47355">
    <property type="entry name" value="E3 UBIQUITIN-PROTEIN LIGASE SPL2"/>
    <property type="match status" value="1"/>
</dbReference>